<gene>
    <name evidence="2" type="ORF">COU30_05225</name>
</gene>
<evidence type="ECO:0000313" key="2">
    <source>
        <dbReference type="EMBL" id="PIR76929.1"/>
    </source>
</evidence>
<feature type="domain" description="Methyltransferase type 11" evidence="1">
    <location>
        <begin position="73"/>
        <end position="121"/>
    </location>
</feature>
<dbReference type="PANTHER" id="PTHR43591">
    <property type="entry name" value="METHYLTRANSFERASE"/>
    <property type="match status" value="1"/>
</dbReference>
<sequence length="207" mass="24464">MSVHNHWDTFFEEKIKTICRKNKTVIDIGGGLRIDETKNNRKEHSRDWTMPFIKDTGTEYKILDKVADYHPDIVGDIHELPFEDNSIDAIVCIAILEHVENPIKATEEMYRVLKPGGMCFIYVPFLFYYHPMKGYYKDFYRFTYDGLEYMTREFKTVEFCNVRGAVSTAMNLFPFFSKRTALFDWIDRKIGKHKSKQTSGYNVFCIK</sequence>
<evidence type="ECO:0000313" key="3">
    <source>
        <dbReference type="Proteomes" id="UP000228528"/>
    </source>
</evidence>
<accession>A0A2M6P054</accession>
<dbReference type="Pfam" id="PF08241">
    <property type="entry name" value="Methyltransf_11"/>
    <property type="match status" value="1"/>
</dbReference>
<dbReference type="GO" id="GO:0008757">
    <property type="term" value="F:S-adenosylmethionine-dependent methyltransferase activity"/>
    <property type="evidence" value="ECO:0007669"/>
    <property type="project" value="InterPro"/>
</dbReference>
<evidence type="ECO:0000259" key="1">
    <source>
        <dbReference type="Pfam" id="PF08241"/>
    </source>
</evidence>
<proteinExistence type="predicted"/>
<protein>
    <recommendedName>
        <fullName evidence="1">Methyltransferase type 11 domain-containing protein</fullName>
    </recommendedName>
</protein>
<dbReference type="SUPFAM" id="SSF53335">
    <property type="entry name" value="S-adenosyl-L-methionine-dependent methyltransferases"/>
    <property type="match status" value="1"/>
</dbReference>
<dbReference type="EMBL" id="PFBW01000220">
    <property type="protein sequence ID" value="PIR76929.1"/>
    <property type="molecule type" value="Genomic_DNA"/>
</dbReference>
<dbReference type="InterPro" id="IPR013216">
    <property type="entry name" value="Methyltransf_11"/>
</dbReference>
<dbReference type="Gene3D" id="3.40.50.150">
    <property type="entry name" value="Vaccinia Virus protein VP39"/>
    <property type="match status" value="1"/>
</dbReference>
<comment type="caution">
    <text evidence="2">The sequence shown here is derived from an EMBL/GenBank/DDBJ whole genome shotgun (WGS) entry which is preliminary data.</text>
</comment>
<dbReference type="Proteomes" id="UP000228528">
    <property type="component" value="Unassembled WGS sequence"/>
</dbReference>
<dbReference type="InterPro" id="IPR029063">
    <property type="entry name" value="SAM-dependent_MTases_sf"/>
</dbReference>
<dbReference type="AlphaFoldDB" id="A0A2M6P054"/>
<reference evidence="3" key="1">
    <citation type="submission" date="2017-09" db="EMBL/GenBank/DDBJ databases">
        <title>Depth-based differentiation of microbial function through sediment-hosted aquifers and enrichment of novel symbionts in the deep terrestrial subsurface.</title>
        <authorList>
            <person name="Probst A.J."/>
            <person name="Ladd B."/>
            <person name="Jarett J.K."/>
            <person name="Geller-Mcgrath D.E."/>
            <person name="Sieber C.M.K."/>
            <person name="Emerson J.B."/>
            <person name="Anantharaman K."/>
            <person name="Thomas B.C."/>
            <person name="Malmstrom R."/>
            <person name="Stieglmeier M."/>
            <person name="Klingl A."/>
            <person name="Woyke T."/>
            <person name="Ryan C.M."/>
            <person name="Banfield J.F."/>
        </authorList>
    </citation>
    <scope>NUCLEOTIDE SEQUENCE [LARGE SCALE GENOMIC DNA]</scope>
</reference>
<name>A0A2M6P054_9BACT</name>
<organism evidence="2 3">
    <name type="scientific">Candidatus Magasanikbacteria bacterium CG10_big_fil_rev_8_21_14_0_10_38_6</name>
    <dbReference type="NCBI Taxonomy" id="1974647"/>
    <lineage>
        <taxon>Bacteria</taxon>
        <taxon>Candidatus Magasanikiibacteriota</taxon>
    </lineage>
</organism>
<dbReference type="CDD" id="cd02440">
    <property type="entry name" value="AdoMet_MTases"/>
    <property type="match status" value="1"/>
</dbReference>